<accession>A0A6C0D9C2</accession>
<keyword evidence="1" id="KW-0645">Protease</keyword>
<keyword evidence="2" id="KW-0378">Hydrolase</keyword>
<protein>
    <recommendedName>
        <fullName evidence="3">Ubiquitin-like protease family profile domain-containing protein</fullName>
    </recommendedName>
</protein>
<evidence type="ECO:0000313" key="4">
    <source>
        <dbReference type="EMBL" id="QHT13418.1"/>
    </source>
</evidence>
<reference evidence="4" key="1">
    <citation type="journal article" date="2020" name="Nature">
        <title>Giant virus diversity and host interactions through global metagenomics.</title>
        <authorList>
            <person name="Schulz F."/>
            <person name="Roux S."/>
            <person name="Paez-Espino D."/>
            <person name="Jungbluth S."/>
            <person name="Walsh D.A."/>
            <person name="Denef V.J."/>
            <person name="McMahon K.D."/>
            <person name="Konstantinidis K.T."/>
            <person name="Eloe-Fadrosh E.A."/>
            <person name="Kyrpides N.C."/>
            <person name="Woyke T."/>
        </authorList>
    </citation>
    <scope>NUCLEOTIDE SEQUENCE</scope>
    <source>
        <strain evidence="4">GVMAG-M-3300023174-131</strain>
    </source>
</reference>
<feature type="domain" description="Ubiquitin-like protease family profile" evidence="3">
    <location>
        <begin position="80"/>
        <end position="272"/>
    </location>
</feature>
<dbReference type="Gene3D" id="3.40.395.10">
    <property type="entry name" value="Adenoviral Proteinase, Chain A"/>
    <property type="match status" value="1"/>
</dbReference>
<dbReference type="GO" id="GO:0006508">
    <property type="term" value="P:proteolysis"/>
    <property type="evidence" value="ECO:0007669"/>
    <property type="project" value="UniProtKB-KW"/>
</dbReference>
<organism evidence="4">
    <name type="scientific">viral metagenome</name>
    <dbReference type="NCBI Taxonomy" id="1070528"/>
    <lineage>
        <taxon>unclassified sequences</taxon>
        <taxon>metagenomes</taxon>
        <taxon>organismal metagenomes</taxon>
    </lineage>
</organism>
<dbReference type="GO" id="GO:0008234">
    <property type="term" value="F:cysteine-type peptidase activity"/>
    <property type="evidence" value="ECO:0007669"/>
    <property type="project" value="InterPro"/>
</dbReference>
<evidence type="ECO:0000259" key="3">
    <source>
        <dbReference type="PROSITE" id="PS50600"/>
    </source>
</evidence>
<evidence type="ECO:0000256" key="2">
    <source>
        <dbReference type="ARBA" id="ARBA00022801"/>
    </source>
</evidence>
<dbReference type="AlphaFoldDB" id="A0A6C0D9C2"/>
<dbReference type="InterPro" id="IPR003653">
    <property type="entry name" value="Peptidase_C48_C"/>
</dbReference>
<evidence type="ECO:0000256" key="1">
    <source>
        <dbReference type="ARBA" id="ARBA00022670"/>
    </source>
</evidence>
<proteinExistence type="predicted"/>
<sequence length="302" mass="35296">MDTKKEKCAPHIKYTEGSCFTLESLKLIANKYNKINKASQIKITDNKKELVNRLTDAFSKSCDSQTCWLRLDVVKSLNNEDINDNTFRPTGPNKKYEWLSTTHINDVVSQYEDLYKDFVFLGAVPYDFQELPILGLSNINFDDFIKDGKTKLGMVINLDTHDQNGSHWVALYTDLVKNKLYFFDSFGKKPGKRIKKFNNHILNYMYKKKYNNELDFSKVLKMISSLDKKTSMKYYKQVNEKLNGFDIRYNNIQHQQANSECGVYSINFILRLAKGETFDSITKNITLDDEVNKCRKVYFRNT</sequence>
<dbReference type="PROSITE" id="PS50600">
    <property type="entry name" value="ULP_PROTEASE"/>
    <property type="match status" value="1"/>
</dbReference>
<dbReference type="EMBL" id="MN739567">
    <property type="protein sequence ID" value="QHT13418.1"/>
    <property type="molecule type" value="Genomic_DNA"/>
</dbReference>
<dbReference type="Pfam" id="PF02902">
    <property type="entry name" value="Peptidase_C48"/>
    <property type="match status" value="1"/>
</dbReference>
<dbReference type="SUPFAM" id="SSF54001">
    <property type="entry name" value="Cysteine proteinases"/>
    <property type="match status" value="1"/>
</dbReference>
<dbReference type="InterPro" id="IPR038765">
    <property type="entry name" value="Papain-like_cys_pep_sf"/>
</dbReference>
<name>A0A6C0D9C2_9ZZZZ</name>